<protein>
    <submittedName>
        <fullName evidence="2">MBL fold metallo-hydrolase</fullName>
    </submittedName>
</protein>
<dbReference type="EMBL" id="JBHSKX010000001">
    <property type="protein sequence ID" value="MFC5366667.1"/>
    <property type="molecule type" value="Genomic_DNA"/>
</dbReference>
<name>A0ABD5R9R7_9EURY</name>
<sequence length="343" mass="37282">MKRIRLHNTVFEGANNVYVLDGATTTLVDAGVATDDTRADLRDGLADFGLTFGDVDQILLTHWHYDHTGLAGEIQAESGATVRVHEADAGLVAGDHEALAEERERREACFDEWGIPEGPLAELTDFLGHHEALAGADVDVTPFEDGERVPVGDHEVETLHLPGHAGGLSAFVFDADGGVADTAEAEVGDLAGEEAFVGDAILPKYTPNVGGADVRLDDPLGDYVDSLTRLIDRDLTRAWPGHRDPIEDPSARAATILDHHRERTERVLGVLREYGPSDAWTVSAHLFGDLENIHILHGPGEAWAHLNHLERHGVVTRDDDWNYELRDADADAADLFPSVERST</sequence>
<organism evidence="2 3">
    <name type="scientific">Salinirubrum litoreum</name>
    <dbReference type="NCBI Taxonomy" id="1126234"/>
    <lineage>
        <taxon>Archaea</taxon>
        <taxon>Methanobacteriati</taxon>
        <taxon>Methanobacteriota</taxon>
        <taxon>Stenosarchaea group</taxon>
        <taxon>Halobacteria</taxon>
        <taxon>Halobacteriales</taxon>
        <taxon>Haloferacaceae</taxon>
        <taxon>Salinirubrum</taxon>
    </lineage>
</organism>
<dbReference type="Pfam" id="PF00753">
    <property type="entry name" value="Lactamase_B"/>
    <property type="match status" value="1"/>
</dbReference>
<feature type="domain" description="Metallo-beta-lactamase" evidence="1">
    <location>
        <begin position="14"/>
        <end position="242"/>
    </location>
</feature>
<dbReference type="InterPro" id="IPR001279">
    <property type="entry name" value="Metallo-B-lactamas"/>
</dbReference>
<dbReference type="Gene3D" id="3.60.15.10">
    <property type="entry name" value="Ribonuclease Z/Hydroxyacylglutathione hydrolase-like"/>
    <property type="match status" value="1"/>
</dbReference>
<accession>A0ABD5R9R7</accession>
<reference evidence="2 3" key="1">
    <citation type="journal article" date="2019" name="Int. J. Syst. Evol. Microbiol.">
        <title>The Global Catalogue of Microorganisms (GCM) 10K type strain sequencing project: providing services to taxonomists for standard genome sequencing and annotation.</title>
        <authorList>
            <consortium name="The Broad Institute Genomics Platform"/>
            <consortium name="The Broad Institute Genome Sequencing Center for Infectious Disease"/>
            <person name="Wu L."/>
            <person name="Ma J."/>
        </authorList>
    </citation>
    <scope>NUCLEOTIDE SEQUENCE [LARGE SCALE GENOMIC DNA]</scope>
    <source>
        <strain evidence="2 3">CGMCC 1.12237</strain>
    </source>
</reference>
<comment type="caution">
    <text evidence="2">The sequence shown here is derived from an EMBL/GenBank/DDBJ whole genome shotgun (WGS) entry which is preliminary data.</text>
</comment>
<dbReference type="SUPFAM" id="SSF56281">
    <property type="entry name" value="Metallo-hydrolase/oxidoreductase"/>
    <property type="match status" value="1"/>
</dbReference>
<dbReference type="CDD" id="cd07725">
    <property type="entry name" value="TTHA1429-like_MBL-fold"/>
    <property type="match status" value="1"/>
</dbReference>
<dbReference type="Proteomes" id="UP001596201">
    <property type="component" value="Unassembled WGS sequence"/>
</dbReference>
<dbReference type="AlphaFoldDB" id="A0ABD5R9R7"/>
<gene>
    <name evidence="2" type="ORF">ACFPJ5_06920</name>
</gene>
<dbReference type="InterPro" id="IPR036866">
    <property type="entry name" value="RibonucZ/Hydroxyglut_hydro"/>
</dbReference>
<dbReference type="PANTHER" id="PTHR23131:SF4">
    <property type="entry name" value="METALLO-BETA-LACTAMASE SUPERFAMILY POTEIN"/>
    <property type="match status" value="1"/>
</dbReference>
<dbReference type="Gene3D" id="1.10.10.10">
    <property type="entry name" value="Winged helix-like DNA-binding domain superfamily/Winged helix DNA-binding domain"/>
    <property type="match status" value="1"/>
</dbReference>
<dbReference type="SMART" id="SM00849">
    <property type="entry name" value="Lactamase_B"/>
    <property type="match status" value="1"/>
</dbReference>
<dbReference type="RefSeq" id="WP_227227995.1">
    <property type="nucleotide sequence ID" value="NZ_JAJCVJ010000001.1"/>
</dbReference>
<evidence type="ECO:0000259" key="1">
    <source>
        <dbReference type="SMART" id="SM00849"/>
    </source>
</evidence>
<dbReference type="InterPro" id="IPR050662">
    <property type="entry name" value="Sec-metab_biosynth-thioest"/>
</dbReference>
<keyword evidence="3" id="KW-1185">Reference proteome</keyword>
<evidence type="ECO:0000313" key="2">
    <source>
        <dbReference type="EMBL" id="MFC5366667.1"/>
    </source>
</evidence>
<evidence type="ECO:0000313" key="3">
    <source>
        <dbReference type="Proteomes" id="UP001596201"/>
    </source>
</evidence>
<proteinExistence type="predicted"/>
<dbReference type="PANTHER" id="PTHR23131">
    <property type="entry name" value="ENDORIBONUCLEASE LACTB2"/>
    <property type="match status" value="1"/>
</dbReference>
<dbReference type="InterPro" id="IPR036388">
    <property type="entry name" value="WH-like_DNA-bd_sf"/>
</dbReference>